<feature type="site" description="Transition state stabilizer" evidence="9">
    <location>
        <position position="17"/>
    </location>
</feature>
<evidence type="ECO:0000313" key="11">
    <source>
        <dbReference type="EMBL" id="KRK98247.1"/>
    </source>
</evidence>
<feature type="binding site" evidence="9">
    <location>
        <position position="73"/>
    </location>
    <ligand>
        <name>substrate</name>
    </ligand>
</feature>
<comment type="subcellular location">
    <subcellularLocation>
        <location evidence="9">Cytoplasm</location>
    </subcellularLocation>
</comment>
<keyword evidence="3 9" id="KW-0548">Nucleotidyltransferase</keyword>
<keyword evidence="4 9" id="KW-0547">Nucleotide-binding</keyword>
<name>A0A0R1M2X6_9LACO</name>
<keyword evidence="2 9" id="KW-0808">Transferase</keyword>
<dbReference type="PANTHER" id="PTHR21342">
    <property type="entry name" value="PHOSPHOPANTETHEINE ADENYLYLTRANSFERASE"/>
    <property type="match status" value="1"/>
</dbReference>
<evidence type="ECO:0000313" key="12">
    <source>
        <dbReference type="Proteomes" id="UP000051160"/>
    </source>
</evidence>
<dbReference type="UniPathway" id="UPA00241">
    <property type="reaction ID" value="UER00355"/>
</dbReference>
<keyword evidence="1 9" id="KW-0963">Cytoplasm</keyword>
<gene>
    <name evidence="9" type="primary">coaD</name>
    <name evidence="11" type="ORF">FD04_GL001227</name>
</gene>
<evidence type="ECO:0000256" key="9">
    <source>
        <dbReference type="HAMAP-Rule" id="MF_00151"/>
    </source>
</evidence>
<comment type="catalytic activity">
    <reaction evidence="8 9">
        <text>(R)-4'-phosphopantetheine + ATP + H(+) = 3'-dephospho-CoA + diphosphate</text>
        <dbReference type="Rhea" id="RHEA:19801"/>
        <dbReference type="ChEBI" id="CHEBI:15378"/>
        <dbReference type="ChEBI" id="CHEBI:30616"/>
        <dbReference type="ChEBI" id="CHEBI:33019"/>
        <dbReference type="ChEBI" id="CHEBI:57328"/>
        <dbReference type="ChEBI" id="CHEBI:61723"/>
        <dbReference type="EC" id="2.7.7.3"/>
    </reaction>
</comment>
<feature type="binding site" evidence="9">
    <location>
        <position position="41"/>
    </location>
    <ligand>
        <name>substrate</name>
    </ligand>
</feature>
<evidence type="ECO:0000256" key="2">
    <source>
        <dbReference type="ARBA" id="ARBA00022679"/>
    </source>
</evidence>
<dbReference type="GO" id="GO:0005737">
    <property type="term" value="C:cytoplasm"/>
    <property type="evidence" value="ECO:0007669"/>
    <property type="project" value="UniProtKB-SubCell"/>
</dbReference>
<dbReference type="GO" id="GO:0005524">
    <property type="term" value="F:ATP binding"/>
    <property type="evidence" value="ECO:0007669"/>
    <property type="project" value="UniProtKB-KW"/>
</dbReference>
<feature type="binding site" evidence="9">
    <location>
        <position position="17"/>
    </location>
    <ligand>
        <name>ATP</name>
        <dbReference type="ChEBI" id="CHEBI:30616"/>
    </ligand>
</feature>
<evidence type="ECO:0000256" key="3">
    <source>
        <dbReference type="ARBA" id="ARBA00022695"/>
    </source>
</evidence>
<dbReference type="PANTHER" id="PTHR21342:SF1">
    <property type="entry name" value="PHOSPHOPANTETHEINE ADENYLYLTRANSFERASE"/>
    <property type="match status" value="1"/>
</dbReference>
<protein>
    <recommendedName>
        <fullName evidence="9">Phosphopantetheine adenylyltransferase</fullName>
        <ecNumber evidence="9">2.7.7.3</ecNumber>
    </recommendedName>
    <alternativeName>
        <fullName evidence="9">Dephospho-CoA pyrophosphorylase</fullName>
    </alternativeName>
    <alternativeName>
        <fullName evidence="9">Pantetheine-phosphate adenylyltransferase</fullName>
        <shortName evidence="9">PPAT</shortName>
    </alternativeName>
</protein>
<dbReference type="Gene3D" id="3.40.50.620">
    <property type="entry name" value="HUPs"/>
    <property type="match status" value="1"/>
</dbReference>
<dbReference type="NCBIfam" id="TIGR01510">
    <property type="entry name" value="coaD_prev_kdtB"/>
    <property type="match status" value="1"/>
</dbReference>
<dbReference type="NCBIfam" id="TIGR00125">
    <property type="entry name" value="cyt_tran_rel"/>
    <property type="match status" value="1"/>
</dbReference>
<dbReference type="Pfam" id="PF01467">
    <property type="entry name" value="CTP_transf_like"/>
    <property type="match status" value="1"/>
</dbReference>
<evidence type="ECO:0000256" key="7">
    <source>
        <dbReference type="ARBA" id="ARBA00022993"/>
    </source>
</evidence>
<sequence length="156" mass="17156">MTIAVYPGSFDPLTMGHLNIIERASQLFDQLIVTVGINTSKKALFTTEERVDLIKKSVAHLPNVVVQAEGGLTVQFVKQVGANVIIRGLRDAKDLEYEANIANMNRYLDDSIETVFLVTAPKYAFISSTLLKEVLHFKGDISQLVPPAVADALNQK</sequence>
<dbReference type="HAMAP" id="MF_00151">
    <property type="entry name" value="PPAT_bact"/>
    <property type="match status" value="1"/>
</dbReference>
<evidence type="ECO:0000256" key="8">
    <source>
        <dbReference type="ARBA" id="ARBA00029346"/>
    </source>
</evidence>
<dbReference type="EMBL" id="AZEE01000028">
    <property type="protein sequence ID" value="KRK98247.1"/>
    <property type="molecule type" value="Genomic_DNA"/>
</dbReference>
<dbReference type="PATRIC" id="fig|1423776.4.peg.1240"/>
<keyword evidence="6 9" id="KW-0460">Magnesium</keyword>
<dbReference type="AlphaFoldDB" id="A0A0R1M2X6"/>
<dbReference type="PRINTS" id="PR01020">
    <property type="entry name" value="LPSBIOSNTHSS"/>
</dbReference>
<keyword evidence="7 9" id="KW-0173">Coenzyme A biosynthesis</keyword>
<accession>A0A0R1M2X6</accession>
<comment type="caution">
    <text evidence="11">The sequence shown here is derived from an EMBL/GenBank/DDBJ whole genome shotgun (WGS) entry which is preliminary data.</text>
</comment>
<dbReference type="GO" id="GO:0004595">
    <property type="term" value="F:pantetheine-phosphate adenylyltransferase activity"/>
    <property type="evidence" value="ECO:0007669"/>
    <property type="project" value="UniProtKB-UniRule"/>
</dbReference>
<dbReference type="CDD" id="cd02163">
    <property type="entry name" value="PPAT"/>
    <property type="match status" value="1"/>
</dbReference>
<evidence type="ECO:0000259" key="10">
    <source>
        <dbReference type="Pfam" id="PF01467"/>
    </source>
</evidence>
<feature type="binding site" evidence="9">
    <location>
        <position position="87"/>
    </location>
    <ligand>
        <name>substrate</name>
    </ligand>
</feature>
<dbReference type="EC" id="2.7.7.3" evidence="9"/>
<feature type="binding site" evidence="9">
    <location>
        <begin position="123"/>
        <end position="129"/>
    </location>
    <ligand>
        <name>ATP</name>
        <dbReference type="ChEBI" id="CHEBI:30616"/>
    </ligand>
</feature>
<proteinExistence type="inferred from homology"/>
<evidence type="ECO:0000256" key="4">
    <source>
        <dbReference type="ARBA" id="ARBA00022741"/>
    </source>
</evidence>
<dbReference type="RefSeq" id="WP_056948093.1">
    <property type="nucleotide sequence ID" value="NZ_AZEE01000028.1"/>
</dbReference>
<feature type="binding site" evidence="9">
    <location>
        <begin position="88"/>
        <end position="90"/>
    </location>
    <ligand>
        <name>ATP</name>
        <dbReference type="ChEBI" id="CHEBI:30616"/>
    </ligand>
</feature>
<evidence type="ECO:0000256" key="5">
    <source>
        <dbReference type="ARBA" id="ARBA00022840"/>
    </source>
</evidence>
<comment type="subunit">
    <text evidence="9">Homohexamer.</text>
</comment>
<dbReference type="SUPFAM" id="SSF52374">
    <property type="entry name" value="Nucleotidylyl transferase"/>
    <property type="match status" value="1"/>
</dbReference>
<dbReference type="InterPro" id="IPR004821">
    <property type="entry name" value="Cyt_trans-like"/>
</dbReference>
<feature type="binding site" evidence="9">
    <location>
        <begin position="9"/>
        <end position="10"/>
    </location>
    <ligand>
        <name>ATP</name>
        <dbReference type="ChEBI" id="CHEBI:30616"/>
    </ligand>
</feature>
<dbReference type="GO" id="GO:0015937">
    <property type="term" value="P:coenzyme A biosynthetic process"/>
    <property type="evidence" value="ECO:0007669"/>
    <property type="project" value="UniProtKB-UniRule"/>
</dbReference>
<dbReference type="Proteomes" id="UP000051160">
    <property type="component" value="Unassembled WGS sequence"/>
</dbReference>
<dbReference type="OrthoDB" id="9806661at2"/>
<comment type="cofactor">
    <cofactor evidence="9">
        <name>Mg(2+)</name>
        <dbReference type="ChEBI" id="CHEBI:18420"/>
    </cofactor>
</comment>
<feature type="domain" description="Cytidyltransferase-like" evidence="10">
    <location>
        <begin position="5"/>
        <end position="133"/>
    </location>
</feature>
<keyword evidence="5 9" id="KW-0067">ATP-binding</keyword>
<comment type="pathway">
    <text evidence="9">Cofactor biosynthesis; coenzyme A biosynthesis; CoA from (R)-pantothenate: step 4/5.</text>
</comment>
<feature type="binding site" evidence="9">
    <location>
        <position position="98"/>
    </location>
    <ligand>
        <name>ATP</name>
        <dbReference type="ChEBI" id="CHEBI:30616"/>
    </ligand>
</feature>
<organism evidence="11 12">
    <name type="scientific">Secundilactobacillus odoratitofui DSM 19909 = JCM 15043</name>
    <dbReference type="NCBI Taxonomy" id="1423776"/>
    <lineage>
        <taxon>Bacteria</taxon>
        <taxon>Bacillati</taxon>
        <taxon>Bacillota</taxon>
        <taxon>Bacilli</taxon>
        <taxon>Lactobacillales</taxon>
        <taxon>Lactobacillaceae</taxon>
        <taxon>Secundilactobacillus</taxon>
    </lineage>
</organism>
<dbReference type="InterPro" id="IPR001980">
    <property type="entry name" value="PPAT"/>
</dbReference>
<comment type="function">
    <text evidence="9">Reversibly transfers an adenylyl group from ATP to 4'-phosphopantetheine, yielding dephospho-CoA (dPCoA) and pyrophosphate.</text>
</comment>
<reference evidence="11 12" key="1">
    <citation type="journal article" date="2015" name="Genome Announc.">
        <title>Expanding the biotechnology potential of lactobacilli through comparative genomics of 213 strains and associated genera.</title>
        <authorList>
            <person name="Sun Z."/>
            <person name="Harris H.M."/>
            <person name="McCann A."/>
            <person name="Guo C."/>
            <person name="Argimon S."/>
            <person name="Zhang W."/>
            <person name="Yang X."/>
            <person name="Jeffery I.B."/>
            <person name="Cooney J.C."/>
            <person name="Kagawa T.F."/>
            <person name="Liu W."/>
            <person name="Song Y."/>
            <person name="Salvetti E."/>
            <person name="Wrobel A."/>
            <person name="Rasinkangas P."/>
            <person name="Parkhill J."/>
            <person name="Rea M.C."/>
            <person name="O'Sullivan O."/>
            <person name="Ritari J."/>
            <person name="Douillard F.P."/>
            <person name="Paul Ross R."/>
            <person name="Yang R."/>
            <person name="Briner A.E."/>
            <person name="Felis G.E."/>
            <person name="de Vos W.M."/>
            <person name="Barrangou R."/>
            <person name="Klaenhammer T.R."/>
            <person name="Caufield P.W."/>
            <person name="Cui Y."/>
            <person name="Zhang H."/>
            <person name="O'Toole P.W."/>
        </authorList>
    </citation>
    <scope>NUCLEOTIDE SEQUENCE [LARGE SCALE GENOMIC DNA]</scope>
    <source>
        <strain evidence="11 12">DSM 19909</strain>
    </source>
</reference>
<dbReference type="InterPro" id="IPR014729">
    <property type="entry name" value="Rossmann-like_a/b/a_fold"/>
</dbReference>
<evidence type="ECO:0000256" key="6">
    <source>
        <dbReference type="ARBA" id="ARBA00022842"/>
    </source>
</evidence>
<evidence type="ECO:0000256" key="1">
    <source>
        <dbReference type="ARBA" id="ARBA00022490"/>
    </source>
</evidence>
<dbReference type="STRING" id="1423776.FD04_GL001227"/>
<comment type="similarity">
    <text evidence="9">Belongs to the bacterial CoaD family.</text>
</comment>
<keyword evidence="12" id="KW-1185">Reference proteome</keyword>
<feature type="binding site" evidence="9">
    <location>
        <position position="9"/>
    </location>
    <ligand>
        <name>substrate</name>
    </ligand>
</feature>